<dbReference type="PANTHER" id="PTHR10622">
    <property type="entry name" value="HET DOMAIN-CONTAINING PROTEIN"/>
    <property type="match status" value="1"/>
</dbReference>
<sequence>MRLLNVHTLKLHTFYGDAIPPYAILSHTWLQDAQEVTFSQLQADPVSWRNIEGSLKIDFLCQQAINDGYDYAWMDTCCIDKTNNSELSEAINSMFQWYQKSRVCYAYMADVEYGSEVDLMSSRWWSRAWTLQELLAPRDVKFYDTHWRLIGTKNDLSESIYSNTGINLETLRDPQCISESCVAQRMSWAAQRQATRTEDLAYSLLGIFGINMPLQYGEGKGAFVRLQQEILKTKNDQSLFAW</sequence>
<dbReference type="Pfam" id="PF26640">
    <property type="entry name" value="DUF8212"/>
    <property type="match status" value="1"/>
</dbReference>
<dbReference type="OrthoDB" id="20872at2759"/>
<feature type="domain" description="Heterokaryon incompatibility" evidence="1">
    <location>
        <begin position="22"/>
        <end position="111"/>
    </location>
</feature>
<gene>
    <name evidence="3" type="ORF">P153DRAFT_253041</name>
</gene>
<organism evidence="3 4">
    <name type="scientific">Dothidotthia symphoricarpi CBS 119687</name>
    <dbReference type="NCBI Taxonomy" id="1392245"/>
    <lineage>
        <taxon>Eukaryota</taxon>
        <taxon>Fungi</taxon>
        <taxon>Dikarya</taxon>
        <taxon>Ascomycota</taxon>
        <taxon>Pezizomycotina</taxon>
        <taxon>Dothideomycetes</taxon>
        <taxon>Pleosporomycetidae</taxon>
        <taxon>Pleosporales</taxon>
        <taxon>Dothidotthiaceae</taxon>
        <taxon>Dothidotthia</taxon>
    </lineage>
</organism>
<evidence type="ECO:0000259" key="2">
    <source>
        <dbReference type="Pfam" id="PF26640"/>
    </source>
</evidence>
<feature type="non-terminal residue" evidence="3">
    <location>
        <position position="242"/>
    </location>
</feature>
<evidence type="ECO:0000313" key="3">
    <source>
        <dbReference type="EMBL" id="KAF2124626.1"/>
    </source>
</evidence>
<dbReference type="PANTHER" id="PTHR10622:SF10">
    <property type="entry name" value="HET DOMAIN-CONTAINING PROTEIN"/>
    <property type="match status" value="1"/>
</dbReference>
<keyword evidence="4" id="KW-1185">Reference proteome</keyword>
<evidence type="ECO:0000313" key="4">
    <source>
        <dbReference type="Proteomes" id="UP000799771"/>
    </source>
</evidence>
<dbReference type="Proteomes" id="UP000799771">
    <property type="component" value="Unassembled WGS sequence"/>
</dbReference>
<dbReference type="GeneID" id="54403167"/>
<evidence type="ECO:0000259" key="1">
    <source>
        <dbReference type="Pfam" id="PF06985"/>
    </source>
</evidence>
<proteinExistence type="predicted"/>
<dbReference type="Pfam" id="PF06985">
    <property type="entry name" value="HET"/>
    <property type="match status" value="1"/>
</dbReference>
<dbReference type="AlphaFoldDB" id="A0A6A5ZZB0"/>
<accession>A0A6A5ZZB0</accession>
<name>A0A6A5ZZB0_9PLEO</name>
<dbReference type="InterPro" id="IPR010730">
    <property type="entry name" value="HET"/>
</dbReference>
<dbReference type="RefSeq" id="XP_033519019.1">
    <property type="nucleotide sequence ID" value="XM_033662735.1"/>
</dbReference>
<dbReference type="InterPro" id="IPR058525">
    <property type="entry name" value="DUF8212"/>
</dbReference>
<feature type="domain" description="DUF8212" evidence="2">
    <location>
        <begin position="222"/>
        <end position="242"/>
    </location>
</feature>
<dbReference type="EMBL" id="ML977518">
    <property type="protein sequence ID" value="KAF2124626.1"/>
    <property type="molecule type" value="Genomic_DNA"/>
</dbReference>
<reference evidence="3" key="1">
    <citation type="journal article" date="2020" name="Stud. Mycol.">
        <title>101 Dothideomycetes genomes: a test case for predicting lifestyles and emergence of pathogens.</title>
        <authorList>
            <person name="Haridas S."/>
            <person name="Albert R."/>
            <person name="Binder M."/>
            <person name="Bloem J."/>
            <person name="Labutti K."/>
            <person name="Salamov A."/>
            <person name="Andreopoulos B."/>
            <person name="Baker S."/>
            <person name="Barry K."/>
            <person name="Bills G."/>
            <person name="Bluhm B."/>
            <person name="Cannon C."/>
            <person name="Castanera R."/>
            <person name="Culley D."/>
            <person name="Daum C."/>
            <person name="Ezra D."/>
            <person name="Gonzalez J."/>
            <person name="Henrissat B."/>
            <person name="Kuo A."/>
            <person name="Liang C."/>
            <person name="Lipzen A."/>
            <person name="Lutzoni F."/>
            <person name="Magnuson J."/>
            <person name="Mondo S."/>
            <person name="Nolan M."/>
            <person name="Ohm R."/>
            <person name="Pangilinan J."/>
            <person name="Park H.-J."/>
            <person name="Ramirez L."/>
            <person name="Alfaro M."/>
            <person name="Sun H."/>
            <person name="Tritt A."/>
            <person name="Yoshinaga Y."/>
            <person name="Zwiers L.-H."/>
            <person name="Turgeon B."/>
            <person name="Goodwin S."/>
            <person name="Spatafora J."/>
            <person name="Crous P."/>
            <person name="Grigoriev I."/>
        </authorList>
    </citation>
    <scope>NUCLEOTIDE SEQUENCE</scope>
    <source>
        <strain evidence="3">CBS 119687</strain>
    </source>
</reference>
<protein>
    <submittedName>
        <fullName evidence="3">HET-domain-containing protein</fullName>
    </submittedName>
</protein>